<name>A0A1W4WSJ3_AGRPL</name>
<evidence type="ECO:0000256" key="2">
    <source>
        <dbReference type="ARBA" id="ARBA00005974"/>
    </source>
</evidence>
<proteinExistence type="inferred from homology"/>
<evidence type="ECO:0000256" key="8">
    <source>
        <dbReference type="ARBA" id="ARBA00023136"/>
    </source>
</evidence>
<keyword evidence="5" id="KW-0029">Amino-acid transport</keyword>
<dbReference type="GO" id="GO:0140300">
    <property type="term" value="P:serine import into mitochondrion"/>
    <property type="evidence" value="ECO:0007669"/>
    <property type="project" value="TreeGrafter"/>
</dbReference>
<sequence length="330" mass="36939">MLSNKKVKINVEDVDIDKPLYDMDSYIGRVKYFFYITNPLNAFATNAQLDRAKTIVEIQRKKGKQNSCIEVEDLYRAKILYESAFHPGTGEKQTTLGRMSAQLPANTVLAACLTYFYKSMFSVVFWQWINQSFNALVNYTNRSSDSETSTALIMQCYLAAVFGAVSVSLIFKRLAKSASPVVGRFVPYIGCSAAHFVNVPLMRRNELQDGATLFDENGKKVGRSKTAAKRAIMQVVATRVAMSALPMLGTPVVIDYLIKQGIHFKNTFGPELALQAVGYAISIPTCLALFKPYQRITFRDLEEEAQEEVKAKTATKQRPYACAVYFNKGL</sequence>
<feature type="transmembrane region" description="Helical" evidence="9">
    <location>
        <begin position="108"/>
        <end position="129"/>
    </location>
</feature>
<evidence type="ECO:0000256" key="3">
    <source>
        <dbReference type="ARBA" id="ARBA00022448"/>
    </source>
</evidence>
<dbReference type="GO" id="GO:0015075">
    <property type="term" value="F:monoatomic ion transmembrane transporter activity"/>
    <property type="evidence" value="ECO:0007669"/>
    <property type="project" value="InterPro"/>
</dbReference>
<evidence type="ECO:0000256" key="6">
    <source>
        <dbReference type="ARBA" id="ARBA00022989"/>
    </source>
</evidence>
<evidence type="ECO:0000256" key="1">
    <source>
        <dbReference type="ARBA" id="ARBA00004225"/>
    </source>
</evidence>
<dbReference type="InterPro" id="IPR004686">
    <property type="entry name" value="Mtc"/>
</dbReference>
<dbReference type="KEGG" id="apln:108735804"/>
<feature type="transmembrane region" description="Helical" evidence="9">
    <location>
        <begin position="231"/>
        <end position="252"/>
    </location>
</feature>
<accession>A0A1W4WSJ3</accession>
<comment type="similarity">
    <text evidence="2">Belongs to the sideroflexin family.</text>
</comment>
<gene>
    <name evidence="11" type="primary">LOC108735804</name>
</gene>
<evidence type="ECO:0000256" key="4">
    <source>
        <dbReference type="ARBA" id="ARBA00022692"/>
    </source>
</evidence>
<keyword evidence="3" id="KW-0813">Transport</keyword>
<dbReference type="InParanoid" id="A0A1W4WSJ3"/>
<evidence type="ECO:0000256" key="5">
    <source>
        <dbReference type="ARBA" id="ARBA00022970"/>
    </source>
</evidence>
<evidence type="ECO:0000256" key="9">
    <source>
        <dbReference type="SAM" id="Phobius"/>
    </source>
</evidence>
<feature type="transmembrane region" description="Helical" evidence="9">
    <location>
        <begin position="272"/>
        <end position="290"/>
    </location>
</feature>
<dbReference type="PANTHER" id="PTHR11153:SF8">
    <property type="entry name" value="SIDEROFLEXIN-1"/>
    <property type="match status" value="1"/>
</dbReference>
<keyword evidence="10" id="KW-1185">Reference proteome</keyword>
<keyword evidence="7" id="KW-0496">Mitochondrion</keyword>
<dbReference type="GO" id="GO:0005743">
    <property type="term" value="C:mitochondrial inner membrane"/>
    <property type="evidence" value="ECO:0007669"/>
    <property type="project" value="TreeGrafter"/>
</dbReference>
<dbReference type="OrthoDB" id="6608471at2759"/>
<organism evidence="10 11">
    <name type="scientific">Agrilus planipennis</name>
    <name type="common">Emerald ash borer</name>
    <name type="synonym">Agrilus marcopoli</name>
    <dbReference type="NCBI Taxonomy" id="224129"/>
    <lineage>
        <taxon>Eukaryota</taxon>
        <taxon>Metazoa</taxon>
        <taxon>Ecdysozoa</taxon>
        <taxon>Arthropoda</taxon>
        <taxon>Hexapoda</taxon>
        <taxon>Insecta</taxon>
        <taxon>Pterygota</taxon>
        <taxon>Neoptera</taxon>
        <taxon>Endopterygota</taxon>
        <taxon>Coleoptera</taxon>
        <taxon>Polyphaga</taxon>
        <taxon>Elateriformia</taxon>
        <taxon>Buprestoidea</taxon>
        <taxon>Buprestidae</taxon>
        <taxon>Agrilinae</taxon>
        <taxon>Agrilus</taxon>
    </lineage>
</organism>
<feature type="transmembrane region" description="Helical" evidence="9">
    <location>
        <begin position="149"/>
        <end position="171"/>
    </location>
</feature>
<keyword evidence="8 9" id="KW-0472">Membrane</keyword>
<evidence type="ECO:0000313" key="10">
    <source>
        <dbReference type="Proteomes" id="UP000192223"/>
    </source>
</evidence>
<protein>
    <submittedName>
        <fullName evidence="11">Sideroflexin-1-like</fullName>
    </submittedName>
</protein>
<dbReference type="RefSeq" id="XP_018323462.1">
    <property type="nucleotide sequence ID" value="XM_018467960.2"/>
</dbReference>
<comment type="subcellular location">
    <subcellularLocation>
        <location evidence="1">Mitochondrion membrane</location>
        <topology evidence="1">Multi-pass membrane protein</topology>
    </subcellularLocation>
</comment>
<keyword evidence="4 9" id="KW-0812">Transmembrane</keyword>
<dbReference type="GeneID" id="108735804"/>
<dbReference type="Pfam" id="PF03820">
    <property type="entry name" value="SFXNs"/>
    <property type="match status" value="1"/>
</dbReference>
<keyword evidence="6 9" id="KW-1133">Transmembrane helix</keyword>
<reference evidence="11" key="1">
    <citation type="submission" date="2025-08" db="UniProtKB">
        <authorList>
            <consortium name="RefSeq"/>
        </authorList>
    </citation>
    <scope>IDENTIFICATION</scope>
    <source>
        <tissue evidence="11">Entire body</tissue>
    </source>
</reference>
<evidence type="ECO:0000256" key="7">
    <source>
        <dbReference type="ARBA" id="ARBA00023128"/>
    </source>
</evidence>
<dbReference type="AlphaFoldDB" id="A0A1W4WSJ3"/>
<dbReference type="STRING" id="224129.A0A1W4WSJ3"/>
<dbReference type="Proteomes" id="UP000192223">
    <property type="component" value="Unplaced"/>
</dbReference>
<evidence type="ECO:0000313" key="11">
    <source>
        <dbReference type="RefSeq" id="XP_018323462.1"/>
    </source>
</evidence>
<dbReference type="PANTHER" id="PTHR11153">
    <property type="entry name" value="SIDEROFLEXIN"/>
    <property type="match status" value="1"/>
</dbReference>